<dbReference type="InterPro" id="IPR005181">
    <property type="entry name" value="SASA"/>
</dbReference>
<dbReference type="STRING" id="1346286.SAMN05444362_12412"/>
<reference evidence="4" key="1">
    <citation type="submission" date="2016-11" db="EMBL/GenBank/DDBJ databases">
        <authorList>
            <person name="Varghese N."/>
            <person name="Submissions S."/>
        </authorList>
    </citation>
    <scope>NUCLEOTIDE SEQUENCE [LARGE SCALE GENOMIC DNA]</scope>
    <source>
        <strain evidence="4">DSM 27370</strain>
    </source>
</reference>
<gene>
    <name evidence="3" type="ORF">SAMN05444362_12412</name>
</gene>
<dbReference type="AlphaFoldDB" id="A0A1M5JHN9"/>
<accession>A0A1M5JHN9</accession>
<dbReference type="Pfam" id="PF03629">
    <property type="entry name" value="SASA"/>
    <property type="match status" value="2"/>
</dbReference>
<organism evidence="3 4">
    <name type="scientific">Dysgonomonas macrotermitis</name>
    <dbReference type="NCBI Taxonomy" id="1346286"/>
    <lineage>
        <taxon>Bacteria</taxon>
        <taxon>Pseudomonadati</taxon>
        <taxon>Bacteroidota</taxon>
        <taxon>Bacteroidia</taxon>
        <taxon>Bacteroidales</taxon>
        <taxon>Dysgonomonadaceae</taxon>
        <taxon>Dysgonomonas</taxon>
    </lineage>
</organism>
<keyword evidence="4" id="KW-1185">Reference proteome</keyword>
<dbReference type="InterPro" id="IPR008979">
    <property type="entry name" value="Galactose-bd-like_sf"/>
</dbReference>
<dbReference type="EMBL" id="FQUC01000024">
    <property type="protein sequence ID" value="SHG40028.1"/>
    <property type="molecule type" value="Genomic_DNA"/>
</dbReference>
<dbReference type="Gene3D" id="2.60.120.260">
    <property type="entry name" value="Galactose-binding domain-like"/>
    <property type="match status" value="1"/>
</dbReference>
<sequence length="642" mass="72933">MDKIINICIIFFLSFIFNSPVNAKVKLPVLVSDGMVLQREQPIKIWGWAEPGEKVEVNFLKKNYATVADGQGNWFIMLQSAKAGGPYIMKINDIELKDILLGDVFLCAGQSNMETTIQRIMDMFSDEILSYENTNIRHVKLQHDYAFQSPKKDIKPTVWRPVTKEYVMSMTGVPYFFAKFLYEEKKIPVGLVNTAVGGSSAEAWVSEEYLKNYPHYLRDLEICKAEGYVEAVNSLQDMRSRLYNQLLNEGDAGLKENWKNPVLDDSDWNTVDMFSSWGSDGVNAIAGSHWLRKNIRLPAYLAGKKAVLRLGTIIDSDSVFVNGVFVGNTTYQYPPRIYQIPENLLKAGENTITIRVFSSGRPHFVEDKPYKIVFDNEEFNLLGNWKHRVGCRMFPIPGGVGFSNKATVLYNAMIAPLKNMTFKGVLWYQGESNTSRYNEYYGIVENMIQNWRDLFGKPELPFIIAQLPNFTQVQSYPTDGNMAHLRDVQLKLSQNIPNVGLTVNIDLGEWNDIHPLNKKDVGYRMALQAEKLFYGNRTTIADGPAYESQEISGNKIILTFRKGTDDLMPVDELKGFAIAGKDGRYQWAKAKIENGKVIVWNDYIAHPETVRYAWADNPGEVNLRNKAGLPASPFMTEQLNNK</sequence>
<evidence type="ECO:0000256" key="1">
    <source>
        <dbReference type="ARBA" id="ARBA00022801"/>
    </source>
</evidence>
<dbReference type="GO" id="GO:0004553">
    <property type="term" value="F:hydrolase activity, hydrolyzing O-glycosyl compounds"/>
    <property type="evidence" value="ECO:0007669"/>
    <property type="project" value="InterPro"/>
</dbReference>
<keyword evidence="1" id="KW-0378">Hydrolase</keyword>
<dbReference type="SUPFAM" id="SSF52266">
    <property type="entry name" value="SGNH hydrolase"/>
    <property type="match status" value="1"/>
</dbReference>
<dbReference type="RefSeq" id="WP_062184720.1">
    <property type="nucleotide sequence ID" value="NZ_BBXL01000030.1"/>
</dbReference>
<dbReference type="InterPro" id="IPR036514">
    <property type="entry name" value="SGNH_hydro_sf"/>
</dbReference>
<dbReference type="PANTHER" id="PTHR22901">
    <property type="entry name" value="SIALATE O-ACETYLESTERASE"/>
    <property type="match status" value="1"/>
</dbReference>
<dbReference type="PANTHER" id="PTHR22901:SF0">
    <property type="entry name" value="SIALATE O-ACETYLESTERASE"/>
    <property type="match status" value="1"/>
</dbReference>
<evidence type="ECO:0000313" key="3">
    <source>
        <dbReference type="EMBL" id="SHG40028.1"/>
    </source>
</evidence>
<dbReference type="OrthoDB" id="9816001at2"/>
<dbReference type="Proteomes" id="UP000184480">
    <property type="component" value="Unassembled WGS sequence"/>
</dbReference>
<feature type="domain" description="Sialate O-acetylesterase" evidence="2">
    <location>
        <begin position="405"/>
        <end position="512"/>
    </location>
</feature>
<name>A0A1M5JHN9_9BACT</name>
<dbReference type="GO" id="GO:0001681">
    <property type="term" value="F:sialate O-acetylesterase activity"/>
    <property type="evidence" value="ECO:0007669"/>
    <property type="project" value="InterPro"/>
</dbReference>
<feature type="domain" description="Sialate O-acetylesterase" evidence="2">
    <location>
        <begin position="103"/>
        <end position="223"/>
    </location>
</feature>
<dbReference type="Gene3D" id="3.40.50.1110">
    <property type="entry name" value="SGNH hydrolase"/>
    <property type="match status" value="2"/>
</dbReference>
<proteinExistence type="predicted"/>
<dbReference type="GO" id="GO:0005975">
    <property type="term" value="P:carbohydrate metabolic process"/>
    <property type="evidence" value="ECO:0007669"/>
    <property type="project" value="InterPro"/>
</dbReference>
<evidence type="ECO:0000259" key="2">
    <source>
        <dbReference type="Pfam" id="PF03629"/>
    </source>
</evidence>
<dbReference type="InterPro" id="IPR039329">
    <property type="entry name" value="SIAE"/>
</dbReference>
<dbReference type="SUPFAM" id="SSF49785">
    <property type="entry name" value="Galactose-binding domain-like"/>
    <property type="match status" value="1"/>
</dbReference>
<protein>
    <submittedName>
        <fullName evidence="3">Sialate O-acetylesterase</fullName>
    </submittedName>
</protein>
<evidence type="ECO:0000313" key="4">
    <source>
        <dbReference type="Proteomes" id="UP000184480"/>
    </source>
</evidence>